<proteinExistence type="inferred from homology"/>
<keyword evidence="4" id="KW-1185">Reference proteome</keyword>
<dbReference type="FunFam" id="2.40.100.10:FF:000048">
    <property type="entry name" value="Peptidyl-prolyl cis-trans isomerase"/>
    <property type="match status" value="1"/>
</dbReference>
<organism evidence="3 4">
    <name type="scientific">Patella caerulea</name>
    <name type="common">Rayed Mediterranean limpet</name>
    <dbReference type="NCBI Taxonomy" id="87958"/>
    <lineage>
        <taxon>Eukaryota</taxon>
        <taxon>Metazoa</taxon>
        <taxon>Spiralia</taxon>
        <taxon>Lophotrochozoa</taxon>
        <taxon>Mollusca</taxon>
        <taxon>Gastropoda</taxon>
        <taxon>Patellogastropoda</taxon>
        <taxon>Patelloidea</taxon>
        <taxon>Patellidae</taxon>
        <taxon>Patella</taxon>
    </lineage>
</organism>
<keyword evidence="1" id="KW-0697">Rotamase</keyword>
<evidence type="ECO:0000313" key="3">
    <source>
        <dbReference type="EMBL" id="KAK6171495.1"/>
    </source>
</evidence>
<dbReference type="GO" id="GO:0003755">
    <property type="term" value="F:peptidyl-prolyl cis-trans isomerase activity"/>
    <property type="evidence" value="ECO:0007669"/>
    <property type="project" value="UniProtKB-UniRule"/>
</dbReference>
<dbReference type="InterPro" id="IPR002130">
    <property type="entry name" value="Cyclophilin-type_PPIase_dom"/>
</dbReference>
<dbReference type="GO" id="GO:0005737">
    <property type="term" value="C:cytoplasm"/>
    <property type="evidence" value="ECO:0007669"/>
    <property type="project" value="TreeGrafter"/>
</dbReference>
<dbReference type="EMBL" id="JAZGQO010000014">
    <property type="protein sequence ID" value="KAK6171495.1"/>
    <property type="molecule type" value="Genomic_DNA"/>
</dbReference>
<dbReference type="PRINTS" id="PR00153">
    <property type="entry name" value="CSAPPISMRASE"/>
</dbReference>
<evidence type="ECO:0000256" key="1">
    <source>
        <dbReference type="RuleBase" id="RU363019"/>
    </source>
</evidence>
<comment type="similarity">
    <text evidence="1">Belongs to the cyclophilin-type PPIase family.</text>
</comment>
<feature type="domain" description="PPIase cyclophilin-type" evidence="2">
    <location>
        <begin position="128"/>
        <end position="292"/>
    </location>
</feature>
<dbReference type="EC" id="5.2.1.8" evidence="1"/>
<reference evidence="3 4" key="1">
    <citation type="submission" date="2024-01" db="EMBL/GenBank/DDBJ databases">
        <title>The genome of the rayed Mediterranean limpet Patella caerulea (Linnaeus, 1758).</title>
        <authorList>
            <person name="Anh-Thu Weber A."/>
            <person name="Halstead-Nussloch G."/>
        </authorList>
    </citation>
    <scope>NUCLEOTIDE SEQUENCE [LARGE SCALE GENOMIC DNA]</scope>
    <source>
        <strain evidence="3">AATW-2023a</strain>
        <tissue evidence="3">Whole specimen</tissue>
    </source>
</reference>
<evidence type="ECO:0000259" key="2">
    <source>
        <dbReference type="PROSITE" id="PS50072"/>
    </source>
</evidence>
<evidence type="ECO:0000313" key="4">
    <source>
        <dbReference type="Proteomes" id="UP001347796"/>
    </source>
</evidence>
<comment type="caution">
    <text evidence="3">The sequence shown here is derived from an EMBL/GenBank/DDBJ whole genome shotgun (WGS) entry which is preliminary data.</text>
</comment>
<gene>
    <name evidence="3" type="ORF">SNE40_019672</name>
</gene>
<dbReference type="Pfam" id="PF00160">
    <property type="entry name" value="Pro_isomerase"/>
    <property type="match status" value="1"/>
</dbReference>
<sequence>MAEPVPVNLEIYGLLNDINFVRAKCCAEDLLKQNPSIFNEPIIRGMVQFEWDLFIENKKKELRGEAWSFNETAITFVNNQMIGGPNEFLSWAEENYQFQEFRPTPLYETLTEEGFKNLLNSRNHEYVYLDVSIGDEPVGRLTIELFTDVVPKTCSNFKSLCIGDKGTCIETDSKLCYQNTLFHRIVPNGWVQGGDVYHSRGNGGESVFGTVFEDENFAIPFVNRGIVGMANKGRHSNGSQFFITLQPAPWMNTKYVAFGQVIEGTETLKRIEEQETMNERPVKEVKITESGVCTYEF</sequence>
<dbReference type="SUPFAM" id="SSF50891">
    <property type="entry name" value="Cyclophilin-like"/>
    <property type="match status" value="1"/>
</dbReference>
<dbReference type="PANTHER" id="PTHR11071:SF561">
    <property type="entry name" value="PEPTIDYL-PROLYL CIS-TRANS ISOMERASE D-RELATED"/>
    <property type="match status" value="1"/>
</dbReference>
<dbReference type="Gene3D" id="2.40.100.10">
    <property type="entry name" value="Cyclophilin-like"/>
    <property type="match status" value="1"/>
</dbReference>
<dbReference type="PANTHER" id="PTHR11071">
    <property type="entry name" value="PEPTIDYL-PROLYL CIS-TRANS ISOMERASE"/>
    <property type="match status" value="1"/>
</dbReference>
<dbReference type="AlphaFoldDB" id="A0AAN8PJ55"/>
<keyword evidence="1" id="KW-0413">Isomerase</keyword>
<protein>
    <recommendedName>
        <fullName evidence="1">Peptidyl-prolyl cis-trans isomerase</fullName>
        <shortName evidence="1">PPIase</shortName>
        <ecNumber evidence="1">5.2.1.8</ecNumber>
    </recommendedName>
</protein>
<comment type="function">
    <text evidence="1">PPIases accelerate the folding of proteins. It catalyzes the cis-trans isomerization of proline imidic peptide bonds in oligopeptides.</text>
</comment>
<accession>A0AAN8PJ55</accession>
<dbReference type="InterPro" id="IPR029000">
    <property type="entry name" value="Cyclophilin-like_dom_sf"/>
</dbReference>
<comment type="catalytic activity">
    <reaction evidence="1">
        <text>[protein]-peptidylproline (omega=180) = [protein]-peptidylproline (omega=0)</text>
        <dbReference type="Rhea" id="RHEA:16237"/>
        <dbReference type="Rhea" id="RHEA-COMP:10747"/>
        <dbReference type="Rhea" id="RHEA-COMP:10748"/>
        <dbReference type="ChEBI" id="CHEBI:83833"/>
        <dbReference type="ChEBI" id="CHEBI:83834"/>
        <dbReference type="EC" id="5.2.1.8"/>
    </reaction>
</comment>
<dbReference type="PROSITE" id="PS50072">
    <property type="entry name" value="CSA_PPIASE_2"/>
    <property type="match status" value="1"/>
</dbReference>
<name>A0AAN8PJ55_PATCE</name>
<dbReference type="Proteomes" id="UP001347796">
    <property type="component" value="Unassembled WGS sequence"/>
</dbReference>